<accession>A0ACC0NG00</accession>
<protein>
    <submittedName>
        <fullName evidence="1">Uncharacterized protein</fullName>
    </submittedName>
</protein>
<organism evidence="1 2">
    <name type="scientific">Rhododendron molle</name>
    <name type="common">Chinese azalea</name>
    <name type="synonym">Azalea mollis</name>
    <dbReference type="NCBI Taxonomy" id="49168"/>
    <lineage>
        <taxon>Eukaryota</taxon>
        <taxon>Viridiplantae</taxon>
        <taxon>Streptophyta</taxon>
        <taxon>Embryophyta</taxon>
        <taxon>Tracheophyta</taxon>
        <taxon>Spermatophyta</taxon>
        <taxon>Magnoliopsida</taxon>
        <taxon>eudicotyledons</taxon>
        <taxon>Gunneridae</taxon>
        <taxon>Pentapetalae</taxon>
        <taxon>asterids</taxon>
        <taxon>Ericales</taxon>
        <taxon>Ericaceae</taxon>
        <taxon>Ericoideae</taxon>
        <taxon>Rhodoreae</taxon>
        <taxon>Rhododendron</taxon>
    </lineage>
</organism>
<name>A0ACC0NG00_RHOML</name>
<dbReference type="EMBL" id="CM046393">
    <property type="protein sequence ID" value="KAI8552014.1"/>
    <property type="molecule type" value="Genomic_DNA"/>
</dbReference>
<gene>
    <name evidence="1" type="ORF">RHMOL_Rhmol06G0232300</name>
</gene>
<dbReference type="Proteomes" id="UP001062846">
    <property type="component" value="Chromosome 6"/>
</dbReference>
<evidence type="ECO:0000313" key="2">
    <source>
        <dbReference type="Proteomes" id="UP001062846"/>
    </source>
</evidence>
<sequence length="249" mass="27916">MVKEARFEPGSSMNVLKVCWISLSSATRKDGLKLVRLGIEPWLGKLILQCFEHRLGKEGLVLAAIMPNASSIFCKMGNEEDKLKFDHYKVSFEQQTCLSSLSENVAMYSGYDQLGCMENREKKTLTGFCYWGGERTVNANGTFLYNCGMCVAILLEEGSQLNELLEKSLDFIDAPNAIVIHMAITNLIHLRAVLLKNDVFNLTTDGLKLALNLGWKQSCFQWFEHHFGKEGLVLPAIMPNASTIFCSNM</sequence>
<evidence type="ECO:0000313" key="1">
    <source>
        <dbReference type="EMBL" id="KAI8552014.1"/>
    </source>
</evidence>
<comment type="caution">
    <text evidence="1">The sequence shown here is derived from an EMBL/GenBank/DDBJ whole genome shotgun (WGS) entry which is preliminary data.</text>
</comment>
<keyword evidence="2" id="KW-1185">Reference proteome</keyword>
<reference evidence="1" key="1">
    <citation type="submission" date="2022-02" db="EMBL/GenBank/DDBJ databases">
        <title>Plant Genome Project.</title>
        <authorList>
            <person name="Zhang R.-G."/>
        </authorList>
    </citation>
    <scope>NUCLEOTIDE SEQUENCE</scope>
    <source>
        <strain evidence="1">AT1</strain>
    </source>
</reference>
<proteinExistence type="predicted"/>